<sequence>MRLTSLSIKKASEVELHVLGRSRISQLP</sequence>
<reference evidence="1" key="2">
    <citation type="journal article" date="2015" name="Fish Shellfish Immunol.">
        <title>Early steps in the European eel (Anguilla anguilla)-Vibrio vulnificus interaction in the gills: Role of the RtxA13 toxin.</title>
        <authorList>
            <person name="Callol A."/>
            <person name="Pajuelo D."/>
            <person name="Ebbesson L."/>
            <person name="Teles M."/>
            <person name="MacKenzie S."/>
            <person name="Amaro C."/>
        </authorList>
    </citation>
    <scope>NUCLEOTIDE SEQUENCE</scope>
</reference>
<accession>A0A0E9PDD4</accession>
<evidence type="ECO:0000313" key="1">
    <source>
        <dbReference type="EMBL" id="JAH02272.1"/>
    </source>
</evidence>
<protein>
    <submittedName>
        <fullName evidence="1">Uncharacterized protein</fullName>
    </submittedName>
</protein>
<dbReference type="EMBL" id="GBXM01106305">
    <property type="protein sequence ID" value="JAH02272.1"/>
    <property type="molecule type" value="Transcribed_RNA"/>
</dbReference>
<name>A0A0E9PDD4_ANGAN</name>
<organism evidence="1">
    <name type="scientific">Anguilla anguilla</name>
    <name type="common">European freshwater eel</name>
    <name type="synonym">Muraena anguilla</name>
    <dbReference type="NCBI Taxonomy" id="7936"/>
    <lineage>
        <taxon>Eukaryota</taxon>
        <taxon>Metazoa</taxon>
        <taxon>Chordata</taxon>
        <taxon>Craniata</taxon>
        <taxon>Vertebrata</taxon>
        <taxon>Euteleostomi</taxon>
        <taxon>Actinopterygii</taxon>
        <taxon>Neopterygii</taxon>
        <taxon>Teleostei</taxon>
        <taxon>Anguilliformes</taxon>
        <taxon>Anguillidae</taxon>
        <taxon>Anguilla</taxon>
    </lineage>
</organism>
<proteinExistence type="predicted"/>
<dbReference type="AlphaFoldDB" id="A0A0E9PDD4"/>
<reference evidence="1" key="1">
    <citation type="submission" date="2014-11" db="EMBL/GenBank/DDBJ databases">
        <authorList>
            <person name="Amaro Gonzalez C."/>
        </authorList>
    </citation>
    <scope>NUCLEOTIDE SEQUENCE</scope>
</reference>